<dbReference type="AlphaFoldDB" id="A0A822XNW5"/>
<keyword evidence="2" id="KW-1185">Reference proteome</keyword>
<sequence>MRCHSLFLWHSAPSDYLAELPRRIQPYLPPERNSDSCRQEFRTELPEFVLLRLHQVSRRPRKG</sequence>
<protein>
    <submittedName>
        <fullName evidence="1">Uncharacterized protein</fullName>
    </submittedName>
</protein>
<evidence type="ECO:0000313" key="1">
    <source>
        <dbReference type="EMBL" id="DAD20749.1"/>
    </source>
</evidence>
<organism evidence="1 2">
    <name type="scientific">Nelumbo nucifera</name>
    <name type="common">Sacred lotus</name>
    <dbReference type="NCBI Taxonomy" id="4432"/>
    <lineage>
        <taxon>Eukaryota</taxon>
        <taxon>Viridiplantae</taxon>
        <taxon>Streptophyta</taxon>
        <taxon>Embryophyta</taxon>
        <taxon>Tracheophyta</taxon>
        <taxon>Spermatophyta</taxon>
        <taxon>Magnoliopsida</taxon>
        <taxon>Proteales</taxon>
        <taxon>Nelumbonaceae</taxon>
        <taxon>Nelumbo</taxon>
    </lineage>
</organism>
<accession>A0A822XNW5</accession>
<comment type="caution">
    <text evidence="1">The sequence shown here is derived from an EMBL/GenBank/DDBJ whole genome shotgun (WGS) entry which is preliminary data.</text>
</comment>
<dbReference type="Proteomes" id="UP000607653">
    <property type="component" value="Unassembled WGS sequence"/>
</dbReference>
<reference evidence="1 2" key="1">
    <citation type="journal article" date="2020" name="Mol. Biol. Evol.">
        <title>Distinct Expression and Methylation Patterns for Genes with Different Fates following a Single Whole-Genome Duplication in Flowering Plants.</title>
        <authorList>
            <person name="Shi T."/>
            <person name="Rahmani R.S."/>
            <person name="Gugger P.F."/>
            <person name="Wang M."/>
            <person name="Li H."/>
            <person name="Zhang Y."/>
            <person name="Li Z."/>
            <person name="Wang Q."/>
            <person name="Van de Peer Y."/>
            <person name="Marchal K."/>
            <person name="Chen J."/>
        </authorList>
    </citation>
    <scope>NUCLEOTIDE SEQUENCE [LARGE SCALE GENOMIC DNA]</scope>
    <source>
        <tissue evidence="1">Leaf</tissue>
    </source>
</reference>
<gene>
    <name evidence="1" type="ORF">HUJ06_022212</name>
</gene>
<dbReference type="EMBL" id="DUZY01000001">
    <property type="protein sequence ID" value="DAD20749.1"/>
    <property type="molecule type" value="Genomic_DNA"/>
</dbReference>
<proteinExistence type="predicted"/>
<name>A0A822XNW5_NELNU</name>
<evidence type="ECO:0000313" key="2">
    <source>
        <dbReference type="Proteomes" id="UP000607653"/>
    </source>
</evidence>